<feature type="region of interest" description="Disordered" evidence="2">
    <location>
        <begin position="172"/>
        <end position="246"/>
    </location>
</feature>
<comment type="similarity">
    <text evidence="1">Belongs to the DENND6 family.</text>
</comment>
<reference evidence="5 6" key="1">
    <citation type="submission" date="2016-03" db="EMBL/GenBank/DDBJ databases">
        <title>Mechanisms controlling the formation of the plant cell surface in tip-growing cells are functionally conserved among land plants.</title>
        <authorList>
            <person name="Honkanen S."/>
            <person name="Jones V.A."/>
            <person name="Morieri G."/>
            <person name="Champion C."/>
            <person name="Hetherington A.J."/>
            <person name="Kelly S."/>
            <person name="Saint-Marcoux D."/>
            <person name="Proust H."/>
            <person name="Prescott H."/>
            <person name="Dolan L."/>
        </authorList>
    </citation>
    <scope>NUCLEOTIDE SEQUENCE [LARGE SCALE GENOMIC DNA]</scope>
    <source>
        <strain evidence="6">cv. Tak-1 and cv. Tak-2</strain>
        <tissue evidence="5">Whole gametophyte</tissue>
    </source>
</reference>
<reference evidence="7" key="3">
    <citation type="journal article" date="2020" name="Curr. Biol.">
        <title>Chromatin organization in early land plants reveals an ancestral association between H3K27me3, transposons, and constitutive heterochromatin.</title>
        <authorList>
            <person name="Montgomery S.A."/>
            <person name="Tanizawa Y."/>
            <person name="Galik B."/>
            <person name="Wang N."/>
            <person name="Ito T."/>
            <person name="Mochizuki T."/>
            <person name="Akimcheva S."/>
            <person name="Bowman J.L."/>
            <person name="Cognat V."/>
            <person name="Marechal-Drouard L."/>
            <person name="Ekker H."/>
            <person name="Hong S.F."/>
            <person name="Kohchi T."/>
            <person name="Lin S.S."/>
            <person name="Liu L.D."/>
            <person name="Nakamura Y."/>
            <person name="Valeeva L.R."/>
            <person name="Shakirov E.V."/>
            <person name="Shippen D.E."/>
            <person name="Wei W.L."/>
            <person name="Yagura M."/>
            <person name="Yamaoka S."/>
            <person name="Yamato K.T."/>
            <person name="Liu C."/>
            <person name="Berger F."/>
        </authorList>
    </citation>
    <scope>NUCLEOTIDE SEQUENCE [LARGE SCALE GENOMIC DNA]</scope>
    <source>
        <strain evidence="7">Tak-1</strain>
    </source>
</reference>
<dbReference type="AlphaFoldDB" id="A0A176WPT7"/>
<proteinExistence type="inferred from homology"/>
<feature type="region of interest" description="Disordered" evidence="2">
    <location>
        <begin position="133"/>
        <end position="158"/>
    </location>
</feature>
<feature type="compositionally biased region" description="Polar residues" evidence="2">
    <location>
        <begin position="201"/>
        <end position="214"/>
    </location>
</feature>
<evidence type="ECO:0000313" key="6">
    <source>
        <dbReference type="Proteomes" id="UP000077202"/>
    </source>
</evidence>
<evidence type="ECO:0000259" key="3">
    <source>
        <dbReference type="PROSITE" id="PS50211"/>
    </source>
</evidence>
<keyword evidence="6" id="KW-1185">Reference proteome</keyword>
<feature type="compositionally biased region" description="Basic and acidic residues" evidence="2">
    <location>
        <begin position="868"/>
        <end position="877"/>
    </location>
</feature>
<feature type="region of interest" description="Disordered" evidence="2">
    <location>
        <begin position="263"/>
        <end position="313"/>
    </location>
</feature>
<dbReference type="GO" id="GO:0055037">
    <property type="term" value="C:recycling endosome"/>
    <property type="evidence" value="ECO:0007669"/>
    <property type="project" value="TreeGrafter"/>
</dbReference>
<evidence type="ECO:0000256" key="1">
    <source>
        <dbReference type="ARBA" id="ARBA00007159"/>
    </source>
</evidence>
<dbReference type="GO" id="GO:0005085">
    <property type="term" value="F:guanyl-nucleotide exchange factor activity"/>
    <property type="evidence" value="ECO:0007669"/>
    <property type="project" value="InterPro"/>
</dbReference>
<dbReference type="PANTHER" id="PTHR13677">
    <property type="entry name" value="LD41638P"/>
    <property type="match status" value="1"/>
</dbReference>
<feature type="domain" description="UDENN" evidence="3">
    <location>
        <begin position="255"/>
        <end position="746"/>
    </location>
</feature>
<name>A0A176WPT7_MARPO</name>
<evidence type="ECO:0000313" key="5">
    <source>
        <dbReference type="EMBL" id="OAE35109.1"/>
    </source>
</evidence>
<evidence type="ECO:0000313" key="4">
    <source>
        <dbReference type="EMBL" id="BBN14382.1"/>
    </source>
</evidence>
<dbReference type="InterPro" id="IPR037516">
    <property type="entry name" value="Tripartite_DENN"/>
</dbReference>
<evidence type="ECO:0000256" key="2">
    <source>
        <dbReference type="SAM" id="MobiDB-lite"/>
    </source>
</evidence>
<dbReference type="PANTHER" id="PTHR13677:SF0">
    <property type="entry name" value="LD41638P"/>
    <property type="match status" value="1"/>
</dbReference>
<dbReference type="EMBL" id="AP019871">
    <property type="protein sequence ID" value="BBN14382.1"/>
    <property type="molecule type" value="Genomic_DNA"/>
</dbReference>
<organism evidence="5 6">
    <name type="scientific">Marchantia polymorpha subsp. ruderalis</name>
    <dbReference type="NCBI Taxonomy" id="1480154"/>
    <lineage>
        <taxon>Eukaryota</taxon>
        <taxon>Viridiplantae</taxon>
        <taxon>Streptophyta</taxon>
        <taxon>Embryophyta</taxon>
        <taxon>Marchantiophyta</taxon>
        <taxon>Marchantiopsida</taxon>
        <taxon>Marchantiidae</taxon>
        <taxon>Marchantiales</taxon>
        <taxon>Marchantiaceae</taxon>
        <taxon>Marchantia</taxon>
    </lineage>
</organism>
<reference evidence="4" key="2">
    <citation type="journal article" date="2019" name="Curr. Biol.">
        <title>Chromatin organization in early land plants reveals an ancestral association between H3K27me3, transposons, and constitutive heterochromatin.</title>
        <authorList>
            <person name="Montgomery S.A."/>
            <person name="Tanizawa Y."/>
            <person name="Galik B."/>
            <person name="Wang N."/>
            <person name="Ito T."/>
            <person name="Mochizuki T."/>
            <person name="Akimcheva S."/>
            <person name="Bowman J."/>
            <person name="Cognat V."/>
            <person name="Drouard L."/>
            <person name="Ekker H."/>
            <person name="Houng S."/>
            <person name="Kohchi T."/>
            <person name="Lin S."/>
            <person name="Liu L.D."/>
            <person name="Nakamura Y."/>
            <person name="Valeeva L.R."/>
            <person name="Shakirov E.V."/>
            <person name="Shippen D.E."/>
            <person name="Wei W."/>
            <person name="Yagura M."/>
            <person name="Yamaoka S."/>
            <person name="Yamato K.T."/>
            <person name="Liu C."/>
            <person name="Berger F."/>
        </authorList>
    </citation>
    <scope>NUCLEOTIDE SEQUENCE [LARGE SCALE GENOMIC DNA]</scope>
    <source>
        <strain evidence="4">Tak-1</strain>
    </source>
</reference>
<feature type="region of interest" description="Disordered" evidence="2">
    <location>
        <begin position="857"/>
        <end position="932"/>
    </location>
</feature>
<dbReference type="InterPro" id="IPR024224">
    <property type="entry name" value="DENND6"/>
</dbReference>
<dbReference type="EMBL" id="AP019871">
    <property type="protein sequence ID" value="BBN14383.1"/>
    <property type="molecule type" value="Genomic_DNA"/>
</dbReference>
<dbReference type="EMBL" id="LVLJ01000267">
    <property type="protein sequence ID" value="OAE35109.1"/>
    <property type="molecule type" value="Genomic_DNA"/>
</dbReference>
<feature type="compositionally biased region" description="Low complexity" evidence="2">
    <location>
        <begin position="285"/>
        <end position="297"/>
    </location>
</feature>
<evidence type="ECO:0000313" key="7">
    <source>
        <dbReference type="Proteomes" id="UP001162541"/>
    </source>
</evidence>
<protein>
    <recommendedName>
        <fullName evidence="3">UDENN domain-containing protein</fullName>
    </recommendedName>
</protein>
<dbReference type="Proteomes" id="UP000077202">
    <property type="component" value="Unassembled WGS sequence"/>
</dbReference>
<accession>A0A176WPT7</accession>
<dbReference type="Proteomes" id="UP001162541">
    <property type="component" value="Chromosome 6"/>
</dbReference>
<sequence length="932" mass="101453">MNRAPVTRSDSVGRSDGTAFRRWLVALCTIRFDLEQGQVVEECHPAGALSVEEELDVAFNSFPDSMSQAENRASIHDCVFFFRIRRRGSVATTISPSTLRRTASLAYDRTAEDITPVGSPASQVLRDLAEAGQKSVEGSPLRDGVEAENKSVDGSPLRDCVDAGYKSVQGSPVLKGDTGLVGSPVSKEVNRTNGPLIFKDSSPSFTARQGSVHQETAERATAEEASTSPGGRGEDGASGGQSSEGLWGPLSVIDKLASVISPKLKPRDSGTANAGEIPASKVVNSSPPKGSLSSMSLTREKGNASFGSSRGGPGSGAPKYLYGFVFNRQRQDERLKRGGEQKSVVVLSERPFSCVYKPLVQILGPLYFDIGQKALEQVAADVTHWPAPLHGQLMELSVASTTIRAHLPPAHTLPPGAGNPIDEFTCAIAPAAPVARSVPQGIFHEADLFGMFRGVLMQLWVLWELLLVGEPLLVIAPTPSQCCEAVAALVGLVAPLPCSVDFRPYFTIHDPDFATLNALKEGEPVPPMVLGVTNLFFLKALRNLPHVISVGNTISTSNRFKVVSRSPSQNGANGAKPNPGRLQLQLQIQLSPLKRFSPTNLLKVARVKKDGPISLMSEHKEALWTNFAASTKPDTTVLNRLVDAGMTPRTEESMTLVNNEILRRHFIELTTNFLSPFGPYLRASAPQEGASPFADPPPLPRFDAHEFLDGLAARGSGKFLAKRLRGNWLELYRRFLKGPNFMPWFQRRRAVAEQEQHRIWRQARSKADVRGFLAKMSEVEIIDSFSAIERHLINELQIVQRAGLGNSEGPICQKLRSDLRAIFNVLPKDMQQMLLFNPQRASLLQGGRELTKLPGRASFSFRNSDPTDIPKKGDSFRIRNASSPELTGRRTLSLQRTPDSPSITSKISPLVFPAPSSRAQELAQDPLDLEKT</sequence>
<dbReference type="PROSITE" id="PS50211">
    <property type="entry name" value="DENN"/>
    <property type="match status" value="1"/>
</dbReference>
<feature type="compositionally biased region" description="Polar residues" evidence="2">
    <location>
        <begin position="880"/>
        <end position="907"/>
    </location>
</feature>
<gene>
    <name evidence="5" type="ORF">AXG93_763s1430</name>
    <name evidence="4" type="ORF">Mp_6g11200</name>
</gene>